<feature type="compositionally biased region" description="Basic and acidic residues" evidence="1">
    <location>
        <begin position="44"/>
        <end position="53"/>
    </location>
</feature>
<reference evidence="2" key="1">
    <citation type="submission" date="2023-08" db="EMBL/GenBank/DDBJ databases">
        <authorList>
            <person name="Alioto T."/>
            <person name="Alioto T."/>
            <person name="Gomez Garrido J."/>
        </authorList>
    </citation>
    <scope>NUCLEOTIDE SEQUENCE</scope>
</reference>
<dbReference type="Proteomes" id="UP001162480">
    <property type="component" value="Chromosome 3"/>
</dbReference>
<accession>A0AA36F151</accession>
<sequence>MIQVSESFCKPWSLWKELNEKDAGPLGLDISPQIYDGLCTPTPRTREKEKEAEAPPSQSEAELLRFDSHYKSIHLHLTNEDTLQDFFSKSYVNCKDVDDSITNENEYHLTYCG</sequence>
<evidence type="ECO:0000313" key="3">
    <source>
        <dbReference type="Proteomes" id="UP001162480"/>
    </source>
</evidence>
<gene>
    <name evidence="2" type="ORF">OCTVUL_1B006410</name>
</gene>
<protein>
    <submittedName>
        <fullName evidence="2">Uncharacterized protein</fullName>
    </submittedName>
</protein>
<dbReference type="EMBL" id="OX597816">
    <property type="protein sequence ID" value="CAI9719705.1"/>
    <property type="molecule type" value="Genomic_DNA"/>
</dbReference>
<evidence type="ECO:0000313" key="2">
    <source>
        <dbReference type="EMBL" id="CAI9719705.1"/>
    </source>
</evidence>
<name>A0AA36F151_OCTVU</name>
<organism evidence="2 3">
    <name type="scientific">Octopus vulgaris</name>
    <name type="common">Common octopus</name>
    <dbReference type="NCBI Taxonomy" id="6645"/>
    <lineage>
        <taxon>Eukaryota</taxon>
        <taxon>Metazoa</taxon>
        <taxon>Spiralia</taxon>
        <taxon>Lophotrochozoa</taxon>
        <taxon>Mollusca</taxon>
        <taxon>Cephalopoda</taxon>
        <taxon>Coleoidea</taxon>
        <taxon>Octopodiformes</taxon>
        <taxon>Octopoda</taxon>
        <taxon>Incirrata</taxon>
        <taxon>Octopodidae</taxon>
        <taxon>Octopus</taxon>
    </lineage>
</organism>
<proteinExistence type="predicted"/>
<dbReference type="AlphaFoldDB" id="A0AA36F151"/>
<keyword evidence="3" id="KW-1185">Reference proteome</keyword>
<evidence type="ECO:0000256" key="1">
    <source>
        <dbReference type="SAM" id="MobiDB-lite"/>
    </source>
</evidence>
<feature type="region of interest" description="Disordered" evidence="1">
    <location>
        <begin position="39"/>
        <end position="61"/>
    </location>
</feature>